<gene>
    <name evidence="1" type="ORF">S01H1_71677</name>
</gene>
<evidence type="ECO:0000313" key="1">
    <source>
        <dbReference type="EMBL" id="GAG29423.1"/>
    </source>
</evidence>
<comment type="caution">
    <text evidence="1">The sequence shown here is derived from an EMBL/GenBank/DDBJ whole genome shotgun (WGS) entry which is preliminary data.</text>
</comment>
<dbReference type="EMBL" id="BARS01047746">
    <property type="protein sequence ID" value="GAG29423.1"/>
    <property type="molecule type" value="Genomic_DNA"/>
</dbReference>
<feature type="non-terminal residue" evidence="1">
    <location>
        <position position="41"/>
    </location>
</feature>
<protein>
    <submittedName>
        <fullName evidence="1">Uncharacterized protein</fullName>
    </submittedName>
</protein>
<dbReference type="AlphaFoldDB" id="X0WYB8"/>
<organism evidence="1">
    <name type="scientific">marine sediment metagenome</name>
    <dbReference type="NCBI Taxonomy" id="412755"/>
    <lineage>
        <taxon>unclassified sequences</taxon>
        <taxon>metagenomes</taxon>
        <taxon>ecological metagenomes</taxon>
    </lineage>
</organism>
<accession>X0WYB8</accession>
<reference evidence="1" key="1">
    <citation type="journal article" date="2014" name="Front. Microbiol.">
        <title>High frequency of phylogenetically diverse reductive dehalogenase-homologous genes in deep subseafloor sedimentary metagenomes.</title>
        <authorList>
            <person name="Kawai M."/>
            <person name="Futagami T."/>
            <person name="Toyoda A."/>
            <person name="Takaki Y."/>
            <person name="Nishi S."/>
            <person name="Hori S."/>
            <person name="Arai W."/>
            <person name="Tsubouchi T."/>
            <person name="Morono Y."/>
            <person name="Uchiyama I."/>
            <person name="Ito T."/>
            <person name="Fujiyama A."/>
            <person name="Inagaki F."/>
            <person name="Takami H."/>
        </authorList>
    </citation>
    <scope>NUCLEOTIDE SEQUENCE</scope>
    <source>
        <strain evidence="1">Expedition CK06-06</strain>
    </source>
</reference>
<proteinExistence type="predicted"/>
<name>X0WYB8_9ZZZZ</name>
<sequence>MKKIFLIISLFFASLWSYGNDMDSIVLAGNEHYMNGEYELA</sequence>